<feature type="compositionally biased region" description="Basic and acidic residues" evidence="7">
    <location>
        <begin position="109"/>
        <end position="128"/>
    </location>
</feature>
<proteinExistence type="predicted"/>
<feature type="transmembrane region" description="Helical" evidence="8">
    <location>
        <begin position="231"/>
        <end position="249"/>
    </location>
</feature>
<evidence type="ECO:0000313" key="11">
    <source>
        <dbReference type="Proteomes" id="UP001595834"/>
    </source>
</evidence>
<dbReference type="EMBL" id="JBHSIZ010000003">
    <property type="protein sequence ID" value="MFC4955211.1"/>
    <property type="molecule type" value="Genomic_DNA"/>
</dbReference>
<evidence type="ECO:0000256" key="3">
    <source>
        <dbReference type="ARBA" id="ARBA00022692"/>
    </source>
</evidence>
<sequence length="439" mass="43570">MPSSTAEPVTAAASFGTLDPTARLLFALAALLLLCRAAGALARRIGQPPVLAELAIAVLLGPGLLGALLPQAHQALFGPGTRPVLDGFGQLGAILLALRTGRMLGVGGPHRDGRGSPADRAHPPHADPREGRAVAVVGAVSFLLPLTAGVLCGLLLAPRLPHGRGPLALALFLGCALGVTAVPVLVRLLEETGLSGTPAGRIALGAAAVGDAAAWLVLAVALAVGGALTPGGLWLTGAGVLVLVPLLKWRPPAGAGRPADVSLLVAGCALAAGASAALGLHQLVGALVLGVLWGRRRPDPGPGAAAVGVLADKVLLPCFFLGFGQRIGLGAPAWTPAFAGLVLGLLAVAVAAKVVAGAACGALCGLAAPQWLRLGVLMNARGITEIVVLTVGYDAGLIDRTLLTALTLVALATTAMAGPALRLLDRLRPLPAAELPALP</sequence>
<organism evidence="10 11">
    <name type="scientific">Streptomyces mauvecolor</name>
    <dbReference type="NCBI Taxonomy" id="58345"/>
    <lineage>
        <taxon>Bacteria</taxon>
        <taxon>Bacillati</taxon>
        <taxon>Actinomycetota</taxon>
        <taxon>Actinomycetes</taxon>
        <taxon>Kitasatosporales</taxon>
        <taxon>Streptomycetaceae</taxon>
        <taxon>Streptomyces</taxon>
    </lineage>
</organism>
<feature type="transmembrane region" description="Helical" evidence="8">
    <location>
        <begin position="402"/>
        <end position="421"/>
    </location>
</feature>
<dbReference type="InterPro" id="IPR006153">
    <property type="entry name" value="Cation/H_exchanger_TM"/>
</dbReference>
<evidence type="ECO:0000256" key="5">
    <source>
        <dbReference type="ARBA" id="ARBA00023065"/>
    </source>
</evidence>
<evidence type="ECO:0000256" key="6">
    <source>
        <dbReference type="ARBA" id="ARBA00023136"/>
    </source>
</evidence>
<evidence type="ECO:0000259" key="9">
    <source>
        <dbReference type="Pfam" id="PF00999"/>
    </source>
</evidence>
<dbReference type="RefSeq" id="WP_344371038.1">
    <property type="nucleotide sequence ID" value="NZ_BAAASQ010000002.1"/>
</dbReference>
<dbReference type="InterPro" id="IPR050794">
    <property type="entry name" value="CPA2_transporter"/>
</dbReference>
<keyword evidence="3 8" id="KW-0812">Transmembrane</keyword>
<comment type="subcellular location">
    <subcellularLocation>
        <location evidence="1">Membrane</location>
        <topology evidence="1">Multi-pass membrane protein</topology>
    </subcellularLocation>
</comment>
<dbReference type="PANTHER" id="PTHR32468">
    <property type="entry name" value="CATION/H + ANTIPORTER"/>
    <property type="match status" value="1"/>
</dbReference>
<protein>
    <submittedName>
        <fullName evidence="10">Cation:proton antiporter</fullName>
    </submittedName>
</protein>
<dbReference type="Proteomes" id="UP001595834">
    <property type="component" value="Unassembled WGS sequence"/>
</dbReference>
<evidence type="ECO:0000256" key="8">
    <source>
        <dbReference type="SAM" id="Phobius"/>
    </source>
</evidence>
<dbReference type="InterPro" id="IPR038770">
    <property type="entry name" value="Na+/solute_symporter_sf"/>
</dbReference>
<dbReference type="Pfam" id="PF00999">
    <property type="entry name" value="Na_H_Exchanger"/>
    <property type="match status" value="1"/>
</dbReference>
<feature type="transmembrane region" description="Helical" evidence="8">
    <location>
        <begin position="261"/>
        <end position="284"/>
    </location>
</feature>
<dbReference type="Gene3D" id="1.20.1530.20">
    <property type="match status" value="1"/>
</dbReference>
<gene>
    <name evidence="10" type="ORF">ACFPFX_02760</name>
</gene>
<feature type="region of interest" description="Disordered" evidence="7">
    <location>
        <begin position="107"/>
        <end position="128"/>
    </location>
</feature>
<keyword evidence="11" id="KW-1185">Reference proteome</keyword>
<evidence type="ECO:0000256" key="4">
    <source>
        <dbReference type="ARBA" id="ARBA00022989"/>
    </source>
</evidence>
<comment type="caution">
    <text evidence="10">The sequence shown here is derived from an EMBL/GenBank/DDBJ whole genome shotgun (WGS) entry which is preliminary data.</text>
</comment>
<name>A0ABV9UDK9_9ACTN</name>
<keyword evidence="5" id="KW-0406">Ion transport</keyword>
<accession>A0ABV9UDK9</accession>
<feature type="transmembrane region" description="Helical" evidence="8">
    <location>
        <begin position="202"/>
        <end position="225"/>
    </location>
</feature>
<keyword evidence="6 8" id="KW-0472">Membrane</keyword>
<evidence type="ECO:0000256" key="1">
    <source>
        <dbReference type="ARBA" id="ARBA00004141"/>
    </source>
</evidence>
<keyword evidence="4 8" id="KW-1133">Transmembrane helix</keyword>
<reference evidence="11" key="1">
    <citation type="journal article" date="2019" name="Int. J. Syst. Evol. Microbiol.">
        <title>The Global Catalogue of Microorganisms (GCM) 10K type strain sequencing project: providing services to taxonomists for standard genome sequencing and annotation.</title>
        <authorList>
            <consortium name="The Broad Institute Genomics Platform"/>
            <consortium name="The Broad Institute Genome Sequencing Center for Infectious Disease"/>
            <person name="Wu L."/>
            <person name="Ma J."/>
        </authorList>
    </citation>
    <scope>NUCLEOTIDE SEQUENCE [LARGE SCALE GENOMIC DNA]</scope>
    <source>
        <strain evidence="11">CCM 7224</strain>
    </source>
</reference>
<feature type="domain" description="Cation/H+ exchanger transmembrane" evidence="9">
    <location>
        <begin position="130"/>
        <end position="422"/>
    </location>
</feature>
<evidence type="ECO:0000256" key="2">
    <source>
        <dbReference type="ARBA" id="ARBA00022448"/>
    </source>
</evidence>
<feature type="transmembrane region" description="Helical" evidence="8">
    <location>
        <begin position="133"/>
        <end position="156"/>
    </location>
</feature>
<dbReference type="PANTHER" id="PTHR32468:SF84">
    <property type="entry name" value="OS05G0382200 PROTEIN"/>
    <property type="match status" value="1"/>
</dbReference>
<evidence type="ECO:0000313" key="10">
    <source>
        <dbReference type="EMBL" id="MFC4955211.1"/>
    </source>
</evidence>
<feature type="transmembrane region" description="Helical" evidence="8">
    <location>
        <begin position="304"/>
        <end position="323"/>
    </location>
</feature>
<feature type="transmembrane region" description="Helical" evidence="8">
    <location>
        <begin position="168"/>
        <end position="190"/>
    </location>
</feature>
<keyword evidence="2" id="KW-0813">Transport</keyword>
<evidence type="ECO:0000256" key="7">
    <source>
        <dbReference type="SAM" id="MobiDB-lite"/>
    </source>
</evidence>
<feature type="transmembrane region" description="Helical" evidence="8">
    <location>
        <begin position="335"/>
        <end position="368"/>
    </location>
</feature>